<dbReference type="AlphaFoldDB" id="L1I8B5"/>
<accession>L1I8B5</accession>
<feature type="transmembrane region" description="Helical" evidence="1">
    <location>
        <begin position="16"/>
        <end position="37"/>
    </location>
</feature>
<feature type="non-terminal residue" evidence="2">
    <location>
        <position position="1"/>
    </location>
</feature>
<dbReference type="HOGENOM" id="CLU_1673851_0_0_1"/>
<dbReference type="EnsemblProtists" id="EKX32473">
    <property type="protein sequence ID" value="EKX32473"/>
    <property type="gene ID" value="GUITHDRAFT_156327"/>
</dbReference>
<name>L1I8B5_GUITC</name>
<protein>
    <submittedName>
        <fullName evidence="2 3">Uncharacterized protein</fullName>
    </submittedName>
</protein>
<evidence type="ECO:0000256" key="1">
    <source>
        <dbReference type="SAM" id="Phobius"/>
    </source>
</evidence>
<dbReference type="PaxDb" id="55529-EKX32473"/>
<proteinExistence type="predicted"/>
<evidence type="ECO:0000313" key="3">
    <source>
        <dbReference type="EnsemblProtists" id="EKX32473"/>
    </source>
</evidence>
<dbReference type="KEGG" id="gtt:GUITHDRAFT_156327"/>
<keyword evidence="1" id="KW-0472">Membrane</keyword>
<sequence>MLGGSFQSRLRERPEFATFFVFVILLAVIGFVGYYSIAFQLQEVEESMSSHPCVFEHHSKSTGNVYDWDLSQLQNSNEKCTTRHCRDYSLTRGDEVFFFNICRNTMNLPDECIALYKDPSKIPRGIGYQTADGVCYKMGDASRARWSLLDPRRPSRGV</sequence>
<dbReference type="Proteomes" id="UP000011087">
    <property type="component" value="Unassembled WGS sequence"/>
</dbReference>
<organism evidence="2">
    <name type="scientific">Guillardia theta (strain CCMP2712)</name>
    <name type="common">Cryptophyte</name>
    <dbReference type="NCBI Taxonomy" id="905079"/>
    <lineage>
        <taxon>Eukaryota</taxon>
        <taxon>Cryptophyceae</taxon>
        <taxon>Pyrenomonadales</taxon>
        <taxon>Geminigeraceae</taxon>
        <taxon>Guillardia</taxon>
    </lineage>
</organism>
<reference evidence="2 4" key="1">
    <citation type="journal article" date="2012" name="Nature">
        <title>Algal genomes reveal evolutionary mosaicism and the fate of nucleomorphs.</title>
        <authorList>
            <consortium name="DOE Joint Genome Institute"/>
            <person name="Curtis B.A."/>
            <person name="Tanifuji G."/>
            <person name="Burki F."/>
            <person name="Gruber A."/>
            <person name="Irimia M."/>
            <person name="Maruyama S."/>
            <person name="Arias M.C."/>
            <person name="Ball S.G."/>
            <person name="Gile G.H."/>
            <person name="Hirakawa Y."/>
            <person name="Hopkins J.F."/>
            <person name="Kuo A."/>
            <person name="Rensing S.A."/>
            <person name="Schmutz J."/>
            <person name="Symeonidi A."/>
            <person name="Elias M."/>
            <person name="Eveleigh R.J."/>
            <person name="Herman E.K."/>
            <person name="Klute M.J."/>
            <person name="Nakayama T."/>
            <person name="Obornik M."/>
            <person name="Reyes-Prieto A."/>
            <person name="Armbrust E.V."/>
            <person name="Aves S.J."/>
            <person name="Beiko R.G."/>
            <person name="Coutinho P."/>
            <person name="Dacks J.B."/>
            <person name="Durnford D.G."/>
            <person name="Fast N.M."/>
            <person name="Green B.R."/>
            <person name="Grisdale C.J."/>
            <person name="Hempel F."/>
            <person name="Henrissat B."/>
            <person name="Hoppner M.P."/>
            <person name="Ishida K."/>
            <person name="Kim E."/>
            <person name="Koreny L."/>
            <person name="Kroth P.G."/>
            <person name="Liu Y."/>
            <person name="Malik S.B."/>
            <person name="Maier U.G."/>
            <person name="McRose D."/>
            <person name="Mock T."/>
            <person name="Neilson J.A."/>
            <person name="Onodera N.T."/>
            <person name="Poole A.M."/>
            <person name="Pritham E.J."/>
            <person name="Richards T.A."/>
            <person name="Rocap G."/>
            <person name="Roy S.W."/>
            <person name="Sarai C."/>
            <person name="Schaack S."/>
            <person name="Shirato S."/>
            <person name="Slamovits C.H."/>
            <person name="Spencer D.F."/>
            <person name="Suzuki S."/>
            <person name="Worden A.Z."/>
            <person name="Zauner S."/>
            <person name="Barry K."/>
            <person name="Bell C."/>
            <person name="Bharti A.K."/>
            <person name="Crow J.A."/>
            <person name="Grimwood J."/>
            <person name="Kramer R."/>
            <person name="Lindquist E."/>
            <person name="Lucas S."/>
            <person name="Salamov A."/>
            <person name="McFadden G.I."/>
            <person name="Lane C.E."/>
            <person name="Keeling P.J."/>
            <person name="Gray M.W."/>
            <person name="Grigoriev I.V."/>
            <person name="Archibald J.M."/>
        </authorList>
    </citation>
    <scope>NUCLEOTIDE SEQUENCE</scope>
    <source>
        <strain evidence="2 4">CCMP2712</strain>
    </source>
</reference>
<keyword evidence="1" id="KW-1133">Transmembrane helix</keyword>
<evidence type="ECO:0000313" key="2">
    <source>
        <dbReference type="EMBL" id="EKX32473.1"/>
    </source>
</evidence>
<reference evidence="3" key="3">
    <citation type="submission" date="2015-06" db="UniProtKB">
        <authorList>
            <consortium name="EnsemblProtists"/>
        </authorList>
    </citation>
    <scope>IDENTIFICATION</scope>
</reference>
<evidence type="ECO:0000313" key="4">
    <source>
        <dbReference type="Proteomes" id="UP000011087"/>
    </source>
</evidence>
<keyword evidence="1" id="KW-0812">Transmembrane</keyword>
<reference evidence="4" key="2">
    <citation type="submission" date="2012-11" db="EMBL/GenBank/DDBJ databases">
        <authorList>
            <person name="Kuo A."/>
            <person name="Curtis B.A."/>
            <person name="Tanifuji G."/>
            <person name="Burki F."/>
            <person name="Gruber A."/>
            <person name="Irimia M."/>
            <person name="Maruyama S."/>
            <person name="Arias M.C."/>
            <person name="Ball S.G."/>
            <person name="Gile G.H."/>
            <person name="Hirakawa Y."/>
            <person name="Hopkins J.F."/>
            <person name="Rensing S.A."/>
            <person name="Schmutz J."/>
            <person name="Symeonidi A."/>
            <person name="Elias M."/>
            <person name="Eveleigh R.J."/>
            <person name="Herman E.K."/>
            <person name="Klute M.J."/>
            <person name="Nakayama T."/>
            <person name="Obornik M."/>
            <person name="Reyes-Prieto A."/>
            <person name="Armbrust E.V."/>
            <person name="Aves S.J."/>
            <person name="Beiko R.G."/>
            <person name="Coutinho P."/>
            <person name="Dacks J.B."/>
            <person name="Durnford D.G."/>
            <person name="Fast N.M."/>
            <person name="Green B.R."/>
            <person name="Grisdale C."/>
            <person name="Hempe F."/>
            <person name="Henrissat B."/>
            <person name="Hoppner M.P."/>
            <person name="Ishida K.-I."/>
            <person name="Kim E."/>
            <person name="Koreny L."/>
            <person name="Kroth P.G."/>
            <person name="Liu Y."/>
            <person name="Malik S.-B."/>
            <person name="Maier U.G."/>
            <person name="McRose D."/>
            <person name="Mock T."/>
            <person name="Neilson J.A."/>
            <person name="Onodera N.T."/>
            <person name="Poole A.M."/>
            <person name="Pritham E.J."/>
            <person name="Richards T.A."/>
            <person name="Rocap G."/>
            <person name="Roy S.W."/>
            <person name="Sarai C."/>
            <person name="Schaack S."/>
            <person name="Shirato S."/>
            <person name="Slamovits C.H."/>
            <person name="Spencer D.F."/>
            <person name="Suzuki S."/>
            <person name="Worden A.Z."/>
            <person name="Zauner S."/>
            <person name="Barry K."/>
            <person name="Bell C."/>
            <person name="Bharti A.K."/>
            <person name="Crow J.A."/>
            <person name="Grimwood J."/>
            <person name="Kramer R."/>
            <person name="Lindquist E."/>
            <person name="Lucas S."/>
            <person name="Salamov A."/>
            <person name="McFadden G.I."/>
            <person name="Lane C.E."/>
            <person name="Keeling P.J."/>
            <person name="Gray M.W."/>
            <person name="Grigoriev I.V."/>
            <person name="Archibald J.M."/>
        </authorList>
    </citation>
    <scope>NUCLEOTIDE SEQUENCE</scope>
    <source>
        <strain evidence="4">CCMP2712</strain>
    </source>
</reference>
<gene>
    <name evidence="2" type="ORF">GUITHDRAFT_156327</name>
</gene>
<keyword evidence="4" id="KW-1185">Reference proteome</keyword>
<dbReference type="GeneID" id="17289200"/>
<dbReference type="EMBL" id="JH993188">
    <property type="protein sequence ID" value="EKX32473.1"/>
    <property type="molecule type" value="Genomic_DNA"/>
</dbReference>
<dbReference type="RefSeq" id="XP_005819453.1">
    <property type="nucleotide sequence ID" value="XM_005819396.1"/>
</dbReference>